<evidence type="ECO:0000313" key="2">
    <source>
        <dbReference type="Proteomes" id="UP000638981"/>
    </source>
</evidence>
<reference evidence="1" key="2">
    <citation type="submission" date="2020-09" db="EMBL/GenBank/DDBJ databases">
        <authorList>
            <person name="Sun Q."/>
            <person name="Kim S."/>
        </authorList>
    </citation>
    <scope>NUCLEOTIDE SEQUENCE</scope>
    <source>
        <strain evidence="1">KCTC 23310</strain>
    </source>
</reference>
<protein>
    <submittedName>
        <fullName evidence="1">Uncharacterized protein</fullName>
    </submittedName>
</protein>
<reference evidence="1" key="1">
    <citation type="journal article" date="2014" name="Int. J. Syst. Evol. Microbiol.">
        <title>Complete genome sequence of Corynebacterium casei LMG S-19264T (=DSM 44701T), isolated from a smear-ripened cheese.</title>
        <authorList>
            <consortium name="US DOE Joint Genome Institute (JGI-PGF)"/>
            <person name="Walter F."/>
            <person name="Albersmeier A."/>
            <person name="Kalinowski J."/>
            <person name="Ruckert C."/>
        </authorList>
    </citation>
    <scope>NUCLEOTIDE SEQUENCE</scope>
    <source>
        <strain evidence="1">KCTC 23310</strain>
    </source>
</reference>
<name>A0A918WM38_9RHOB</name>
<comment type="caution">
    <text evidence="1">The sequence shown here is derived from an EMBL/GenBank/DDBJ whole genome shotgun (WGS) entry which is preliminary data.</text>
</comment>
<dbReference type="EMBL" id="BMYJ01000005">
    <property type="protein sequence ID" value="GHC55765.1"/>
    <property type="molecule type" value="Genomic_DNA"/>
</dbReference>
<sequence length="61" mass="7397">MQKHLTDHEHPKQEEGLRHFWQAARPERPHRWLPLMKQRPATANHDRRVPEYARIARGRTA</sequence>
<dbReference type="RefSeq" id="WP_189411387.1">
    <property type="nucleotide sequence ID" value="NZ_BMYJ01000005.1"/>
</dbReference>
<gene>
    <name evidence="1" type="ORF">GCM10007315_18650</name>
</gene>
<evidence type="ECO:0000313" key="1">
    <source>
        <dbReference type="EMBL" id="GHC55765.1"/>
    </source>
</evidence>
<dbReference type="Proteomes" id="UP000638981">
    <property type="component" value="Unassembled WGS sequence"/>
</dbReference>
<organism evidence="1 2">
    <name type="scientific">Neogemmobacter tilapiae</name>
    <dbReference type="NCBI Taxonomy" id="875041"/>
    <lineage>
        <taxon>Bacteria</taxon>
        <taxon>Pseudomonadati</taxon>
        <taxon>Pseudomonadota</taxon>
        <taxon>Alphaproteobacteria</taxon>
        <taxon>Rhodobacterales</taxon>
        <taxon>Paracoccaceae</taxon>
        <taxon>Neogemmobacter</taxon>
    </lineage>
</organism>
<accession>A0A918WM38</accession>
<keyword evidence="2" id="KW-1185">Reference proteome</keyword>
<dbReference type="AlphaFoldDB" id="A0A918WM38"/>
<proteinExistence type="predicted"/>